<gene>
    <name evidence="2" type="ORF">O1G21_07120</name>
</gene>
<protein>
    <recommendedName>
        <fullName evidence="4">Carbohydrate kinase PfkB domain-containing protein</fullName>
    </recommendedName>
</protein>
<dbReference type="InterPro" id="IPR029056">
    <property type="entry name" value="Ribokinase-like"/>
</dbReference>
<reference evidence="3" key="1">
    <citation type="submission" date="2022-12" db="EMBL/GenBank/DDBJ databases">
        <authorList>
            <person name="Mo P."/>
        </authorList>
    </citation>
    <scope>NUCLEOTIDE SEQUENCE [LARGE SCALE GENOMIC DNA]</scope>
    <source>
        <strain evidence="3">HUAS 3-15</strain>
    </source>
</reference>
<dbReference type="Proteomes" id="UP001212821">
    <property type="component" value="Chromosome"/>
</dbReference>
<name>A0ABY7PZG5_9ACTN</name>
<feature type="region of interest" description="Disordered" evidence="1">
    <location>
        <begin position="168"/>
        <end position="278"/>
    </location>
</feature>
<evidence type="ECO:0000313" key="2">
    <source>
        <dbReference type="EMBL" id="WBP85644.1"/>
    </source>
</evidence>
<dbReference type="EMBL" id="CP115450">
    <property type="protein sequence ID" value="WBP85644.1"/>
    <property type="molecule type" value="Genomic_DNA"/>
</dbReference>
<feature type="compositionally biased region" description="Pro residues" evidence="1">
    <location>
        <begin position="200"/>
        <end position="237"/>
    </location>
</feature>
<organism evidence="2 3">
    <name type="scientific">Kitasatospora cathayae</name>
    <dbReference type="NCBI Taxonomy" id="3004092"/>
    <lineage>
        <taxon>Bacteria</taxon>
        <taxon>Bacillati</taxon>
        <taxon>Actinomycetota</taxon>
        <taxon>Actinomycetes</taxon>
        <taxon>Kitasatosporales</taxon>
        <taxon>Streptomycetaceae</taxon>
        <taxon>Kitasatospora</taxon>
    </lineage>
</organism>
<dbReference type="Gene3D" id="3.40.1190.20">
    <property type="match status" value="1"/>
</dbReference>
<evidence type="ECO:0008006" key="4">
    <source>
        <dbReference type="Google" id="ProtNLM"/>
    </source>
</evidence>
<evidence type="ECO:0000313" key="3">
    <source>
        <dbReference type="Proteomes" id="UP001212821"/>
    </source>
</evidence>
<proteinExistence type="predicted"/>
<accession>A0ABY7PZG5</accession>
<dbReference type="SUPFAM" id="SSF53613">
    <property type="entry name" value="Ribokinase-like"/>
    <property type="match status" value="1"/>
</dbReference>
<feature type="region of interest" description="Disordered" evidence="1">
    <location>
        <begin position="1"/>
        <end position="30"/>
    </location>
</feature>
<keyword evidence="3" id="KW-1185">Reference proteome</keyword>
<feature type="compositionally biased region" description="Basic residues" evidence="1">
    <location>
        <begin position="186"/>
        <end position="199"/>
    </location>
</feature>
<evidence type="ECO:0000256" key="1">
    <source>
        <dbReference type="SAM" id="MobiDB-lite"/>
    </source>
</evidence>
<sequence>MRGRVDGRPAARPPGPAGGRGDDLGPGRSRLHYQRRGSAAAALSPALLTDPTAALLAGARLLHLSGITAALSDGCLALLRALLADRRPGRLVSFDLNWRPALWQERDPAVLPSLLDAAELLLLGADEARADLGTDEPAALRRRFPSPATVVVKDAALVVTTPADLARATPDPLARHEAALLTPPGRRPRRRPRPAHRPARPGPAHPPPGRPPARPGPPRPGAAPGPPAQPPRRPPGLPRTRLRHRGLRPPDARAAHRRPARPTGAIPTTRPSPCETYP</sequence>